<protein>
    <submittedName>
        <fullName evidence="1">Uncharacterized protein</fullName>
    </submittedName>
</protein>
<dbReference type="AlphaFoldDB" id="A0A4V6RZ09"/>
<organism evidence="1 2">
    <name type="scientific">Orlajensenia flava</name>
    <dbReference type="NCBI Taxonomy" id="2565934"/>
    <lineage>
        <taxon>Bacteria</taxon>
        <taxon>Bacillati</taxon>
        <taxon>Actinomycetota</taxon>
        <taxon>Actinomycetes</taxon>
        <taxon>Micrococcales</taxon>
        <taxon>Microbacteriaceae</taxon>
        <taxon>Orlajensenia</taxon>
    </lineage>
</organism>
<dbReference type="EMBL" id="SSSN01000013">
    <property type="protein sequence ID" value="THG30547.1"/>
    <property type="molecule type" value="Genomic_DNA"/>
</dbReference>
<gene>
    <name evidence="1" type="ORF">E6C70_14350</name>
</gene>
<accession>A0A4V6RZ09</accession>
<dbReference type="Proteomes" id="UP000307380">
    <property type="component" value="Unassembled WGS sequence"/>
</dbReference>
<evidence type="ECO:0000313" key="2">
    <source>
        <dbReference type="Proteomes" id="UP000307380"/>
    </source>
</evidence>
<dbReference type="RefSeq" id="WP_136425244.1">
    <property type="nucleotide sequence ID" value="NZ_SSSN01000013.1"/>
</dbReference>
<proteinExistence type="predicted"/>
<name>A0A4V6RZ09_9MICO</name>
<keyword evidence="2" id="KW-1185">Reference proteome</keyword>
<dbReference type="Gene3D" id="3.40.50.11350">
    <property type="match status" value="1"/>
</dbReference>
<comment type="caution">
    <text evidence="1">The sequence shown here is derived from an EMBL/GenBank/DDBJ whole genome shotgun (WGS) entry which is preliminary data.</text>
</comment>
<evidence type="ECO:0000313" key="1">
    <source>
        <dbReference type="EMBL" id="THG30547.1"/>
    </source>
</evidence>
<sequence>MTWTEISRLLVGPSLVAVTKEHHGLGNRVRVVLGAHALADSERRRFYFTWPVGRSFGARLDELWTLPTRLIAPIVSKTLSLRYPYRDSSLRWLDDRVRSERVLQIRTPHALDVGTGVDSWQDRLRALTPTDEIRDVILRTFAEELGGGAYVGVMVRAHPVSHAATLERSPIGWFVERMRAIRRIWPDMKFFVSADTPDAFDALKTEFPDICGRREKGLYNSADALRAAVVDLYLLGSSTHLLGAHYSSFPEMAQALGGPKLDLETSVNARSALLESSTLSIVINPLRPFERGVAS</sequence>
<reference evidence="1 2" key="1">
    <citation type="submission" date="2019-04" db="EMBL/GenBank/DDBJ databases">
        <authorList>
            <person name="Jiang L."/>
        </authorList>
    </citation>
    <scope>NUCLEOTIDE SEQUENCE [LARGE SCALE GENOMIC DNA]</scope>
    <source>
        <strain evidence="1 2">YIM 131861</strain>
    </source>
</reference>
<dbReference type="OrthoDB" id="5057754at2"/>